<comment type="caution">
    <text evidence="3">The sequence shown here is derived from an EMBL/GenBank/DDBJ whole genome shotgun (WGS) entry which is preliminary data.</text>
</comment>
<organism evidence="3 4">
    <name type="scientific">Stutzerimonas kirkiae</name>
    <dbReference type="NCBI Taxonomy" id="2211392"/>
    <lineage>
        <taxon>Bacteria</taxon>
        <taxon>Pseudomonadati</taxon>
        <taxon>Pseudomonadota</taxon>
        <taxon>Gammaproteobacteria</taxon>
        <taxon>Pseudomonadales</taxon>
        <taxon>Pseudomonadaceae</taxon>
        <taxon>Stutzerimonas</taxon>
    </lineage>
</organism>
<dbReference type="Gene3D" id="2.130.10.10">
    <property type="entry name" value="YVTN repeat-like/Quinoprotein amine dehydrogenase"/>
    <property type="match status" value="1"/>
</dbReference>
<evidence type="ECO:0000256" key="1">
    <source>
        <dbReference type="SAM" id="MobiDB-lite"/>
    </source>
</evidence>
<evidence type="ECO:0000313" key="3">
    <source>
        <dbReference type="EMBL" id="TBU98137.1"/>
    </source>
</evidence>
<evidence type="ECO:0000313" key="4">
    <source>
        <dbReference type="Proteomes" id="UP000292639"/>
    </source>
</evidence>
<protein>
    <submittedName>
        <fullName evidence="3">ArsR family transcriptional regulator</fullName>
    </submittedName>
</protein>
<dbReference type="PANTHER" id="PTHR35340:SF5">
    <property type="entry name" value="ASST-DOMAIN-CONTAINING PROTEIN"/>
    <property type="match status" value="1"/>
</dbReference>
<accession>A0A4Q9RDQ9</accession>
<dbReference type="RefSeq" id="WP_131184508.1">
    <property type="nucleotide sequence ID" value="NZ_QJUO01000014.1"/>
</dbReference>
<dbReference type="InterPro" id="IPR015943">
    <property type="entry name" value="WD40/YVTN_repeat-like_dom_sf"/>
</dbReference>
<dbReference type="GO" id="GO:0004062">
    <property type="term" value="F:aryl sulfotransferase activity"/>
    <property type="evidence" value="ECO:0007669"/>
    <property type="project" value="InterPro"/>
</dbReference>
<dbReference type="AlphaFoldDB" id="A0A4Q9RDQ9"/>
<dbReference type="Pfam" id="PF05935">
    <property type="entry name" value="Arylsulfotrans"/>
    <property type="match status" value="1"/>
</dbReference>
<keyword evidence="2" id="KW-0732">Signal</keyword>
<sequence length="444" mass="49365">MKLQLHSLALAASLLAGIAQAAPSVYPTGVTRYDPQKAWNGYVLFGAADEKTYLIDANGNEIRRWEHVGSPSGLIDPAVNGGQRGHVLVRLEKRKELDPRGFGNGLNTHVIGELDWNGKPVWTWGEQAPTGSALQHHDWQRLANGNTLLLANKLHRIEGFKLDETIDDVIYEVDPDGRIVWQWLASEHLEEFGFTAEQLELVRNTDKADYLHFNDLKTLGPNKWYEQGDQRFHPDNLIVDSREANFVAIIDKRTGKVVWNLGPNYPALAPVNASLPRPVDQLAGLHDANLIPRGYPGEGNILIFDNQGGSGYPALPASIIGGSRVVEIDPLSKQIVWQYNATNSAQPLWQFNSTFISSARRLPNGNTLIDEGMFGRIFQVTPAGEIVWEYVSPYFGKFSHGNATSNWLYRAQPVPYDWVPAGTPRSEKAVTPPALSDFRVPTNH</sequence>
<name>A0A4Q9RDQ9_9GAMM</name>
<dbReference type="PANTHER" id="PTHR35340">
    <property type="entry name" value="PQQ ENZYME REPEAT PROTEIN-RELATED"/>
    <property type="match status" value="1"/>
</dbReference>
<dbReference type="SUPFAM" id="SSF50998">
    <property type="entry name" value="Quinoprotein alcohol dehydrogenase-like"/>
    <property type="match status" value="1"/>
</dbReference>
<reference evidence="3 4" key="1">
    <citation type="submission" date="2018-06" db="EMBL/GenBank/DDBJ databases">
        <title>Three novel Pseudomonas species isolated from symptomatic oak.</title>
        <authorList>
            <person name="Bueno-Gonzalez V."/>
            <person name="Brady C."/>
        </authorList>
    </citation>
    <scope>NUCLEOTIDE SEQUENCE [LARGE SCALE GENOMIC DNA]</scope>
    <source>
        <strain evidence="3 4">P17C</strain>
    </source>
</reference>
<dbReference type="Proteomes" id="UP000292639">
    <property type="component" value="Unassembled WGS sequence"/>
</dbReference>
<feature type="signal peptide" evidence="2">
    <location>
        <begin position="1"/>
        <end position="21"/>
    </location>
</feature>
<gene>
    <name evidence="3" type="ORF">DNJ96_06845</name>
</gene>
<keyword evidence="4" id="KW-1185">Reference proteome</keyword>
<evidence type="ECO:0000256" key="2">
    <source>
        <dbReference type="SAM" id="SignalP"/>
    </source>
</evidence>
<dbReference type="InterPro" id="IPR011047">
    <property type="entry name" value="Quinoprotein_ADH-like_sf"/>
</dbReference>
<dbReference type="InterPro" id="IPR010262">
    <property type="entry name" value="Arylsulfotransferase_bact"/>
</dbReference>
<feature type="chain" id="PRO_5020207341" evidence="2">
    <location>
        <begin position="22"/>
        <end position="444"/>
    </location>
</feature>
<dbReference type="EMBL" id="QJUP01000006">
    <property type="protein sequence ID" value="TBU98137.1"/>
    <property type="molecule type" value="Genomic_DNA"/>
</dbReference>
<proteinExistence type="predicted"/>
<dbReference type="InterPro" id="IPR053143">
    <property type="entry name" value="Arylsulfate_ST"/>
</dbReference>
<feature type="region of interest" description="Disordered" evidence="1">
    <location>
        <begin position="425"/>
        <end position="444"/>
    </location>
</feature>